<accession>A0AA40DCI8</accession>
<dbReference type="AlphaFoldDB" id="A0AA40DCI8"/>
<gene>
    <name evidence="1" type="ORF">QBC41DRAFT_372788</name>
</gene>
<organism evidence="1 2">
    <name type="scientific">Cercophora samala</name>
    <dbReference type="NCBI Taxonomy" id="330535"/>
    <lineage>
        <taxon>Eukaryota</taxon>
        <taxon>Fungi</taxon>
        <taxon>Dikarya</taxon>
        <taxon>Ascomycota</taxon>
        <taxon>Pezizomycotina</taxon>
        <taxon>Sordariomycetes</taxon>
        <taxon>Sordariomycetidae</taxon>
        <taxon>Sordariales</taxon>
        <taxon>Lasiosphaeriaceae</taxon>
        <taxon>Cercophora</taxon>
    </lineage>
</organism>
<evidence type="ECO:0000313" key="1">
    <source>
        <dbReference type="EMBL" id="KAK0670134.1"/>
    </source>
</evidence>
<comment type="caution">
    <text evidence="1">The sequence shown here is derived from an EMBL/GenBank/DDBJ whole genome shotgun (WGS) entry which is preliminary data.</text>
</comment>
<proteinExistence type="predicted"/>
<sequence length="282" mass="31360">MSEIWQSTKLWLGALHPKSTLCFTFCFGPASTDRVLRFPADNRRLTALEKTGYVMLSVQHRESDPTAGNEIQMAALVKKNAKVVSTMVPRHALAISLSNSFVPYGRICSGAGPIPKSAGFLNGGNGKCKPRITATAPRSVEYPYLGSKGAQGHQEPCHVKAQCRDRWTGLDARIMVDTRDSPEPYQWNRRCTEASGAVREGVESGAGLYGRPLMNADYLLTSRRYSLWQQLNYMDVWRLFLSRGPTRFTVAKNSWGSWDAGIPGRPLLNPEERLVPDLGGRW</sequence>
<dbReference type="EMBL" id="JAULSY010000035">
    <property type="protein sequence ID" value="KAK0670134.1"/>
    <property type="molecule type" value="Genomic_DNA"/>
</dbReference>
<reference evidence="1" key="1">
    <citation type="submission" date="2023-06" db="EMBL/GenBank/DDBJ databases">
        <title>Genome-scale phylogeny and comparative genomics of the fungal order Sordariales.</title>
        <authorList>
            <consortium name="Lawrence Berkeley National Laboratory"/>
            <person name="Hensen N."/>
            <person name="Bonometti L."/>
            <person name="Westerberg I."/>
            <person name="Brannstrom I.O."/>
            <person name="Guillou S."/>
            <person name="Cros-Aarteil S."/>
            <person name="Calhoun S."/>
            <person name="Haridas S."/>
            <person name="Kuo A."/>
            <person name="Mondo S."/>
            <person name="Pangilinan J."/>
            <person name="Riley R."/>
            <person name="Labutti K."/>
            <person name="Andreopoulos B."/>
            <person name="Lipzen A."/>
            <person name="Chen C."/>
            <person name="Yanf M."/>
            <person name="Daum C."/>
            <person name="Ng V."/>
            <person name="Clum A."/>
            <person name="Steindorff A."/>
            <person name="Ohm R."/>
            <person name="Martin F."/>
            <person name="Silar P."/>
            <person name="Natvig D."/>
            <person name="Lalanne C."/>
            <person name="Gautier V."/>
            <person name="Ament-Velasquez S.L."/>
            <person name="Kruys A."/>
            <person name="Hutchinson M.I."/>
            <person name="Powell A.J."/>
            <person name="Barry K."/>
            <person name="Miller A.N."/>
            <person name="Grigoriev I.V."/>
            <person name="Debuchy R."/>
            <person name="Gladieux P."/>
            <person name="Thoren M.H."/>
            <person name="Johannesson H."/>
        </authorList>
    </citation>
    <scope>NUCLEOTIDE SEQUENCE</scope>
    <source>
        <strain evidence="1">CBS 307.81</strain>
    </source>
</reference>
<protein>
    <submittedName>
        <fullName evidence="1">Uncharacterized protein</fullName>
    </submittedName>
</protein>
<dbReference type="Proteomes" id="UP001174997">
    <property type="component" value="Unassembled WGS sequence"/>
</dbReference>
<evidence type="ECO:0000313" key="2">
    <source>
        <dbReference type="Proteomes" id="UP001174997"/>
    </source>
</evidence>
<name>A0AA40DCI8_9PEZI</name>
<keyword evidence="2" id="KW-1185">Reference proteome</keyword>